<dbReference type="AlphaFoldDB" id="A0AAV7N6U3"/>
<name>A0AAV7N6U3_PLEWA</name>
<reference evidence="2" key="1">
    <citation type="journal article" date="2022" name="bioRxiv">
        <title>Sequencing and chromosome-scale assembly of the giantPleurodeles waltlgenome.</title>
        <authorList>
            <person name="Brown T."/>
            <person name="Elewa A."/>
            <person name="Iarovenko S."/>
            <person name="Subramanian E."/>
            <person name="Araus A.J."/>
            <person name="Petzold A."/>
            <person name="Susuki M."/>
            <person name="Suzuki K.-i.T."/>
            <person name="Hayashi T."/>
            <person name="Toyoda A."/>
            <person name="Oliveira C."/>
            <person name="Osipova E."/>
            <person name="Leigh N.D."/>
            <person name="Simon A."/>
            <person name="Yun M.H."/>
        </authorList>
    </citation>
    <scope>NUCLEOTIDE SEQUENCE</scope>
    <source>
        <strain evidence="2">20211129_DDA</strain>
        <tissue evidence="2">Liver</tissue>
    </source>
</reference>
<accession>A0AAV7N6U3</accession>
<feature type="region of interest" description="Disordered" evidence="1">
    <location>
        <begin position="1"/>
        <end position="72"/>
    </location>
</feature>
<evidence type="ECO:0000313" key="3">
    <source>
        <dbReference type="Proteomes" id="UP001066276"/>
    </source>
</evidence>
<evidence type="ECO:0000256" key="1">
    <source>
        <dbReference type="SAM" id="MobiDB-lite"/>
    </source>
</evidence>
<protein>
    <submittedName>
        <fullName evidence="2">Uncharacterized protein</fullName>
    </submittedName>
</protein>
<keyword evidence="3" id="KW-1185">Reference proteome</keyword>
<comment type="caution">
    <text evidence="2">The sequence shown here is derived from an EMBL/GenBank/DDBJ whole genome shotgun (WGS) entry which is preliminary data.</text>
</comment>
<dbReference type="Proteomes" id="UP001066276">
    <property type="component" value="Chromosome 9"/>
</dbReference>
<sequence>MCPPRRGPEGPQEETRGALPGRQQLGGGGGIRSRCLPPAAGSPRNYRAAEGPATVDAPSSGSHSRHLPLTRGSELCPARRVYGGWGG</sequence>
<proteinExistence type="predicted"/>
<gene>
    <name evidence="2" type="ORF">NDU88_007398</name>
</gene>
<organism evidence="2 3">
    <name type="scientific">Pleurodeles waltl</name>
    <name type="common">Iberian ribbed newt</name>
    <dbReference type="NCBI Taxonomy" id="8319"/>
    <lineage>
        <taxon>Eukaryota</taxon>
        <taxon>Metazoa</taxon>
        <taxon>Chordata</taxon>
        <taxon>Craniata</taxon>
        <taxon>Vertebrata</taxon>
        <taxon>Euteleostomi</taxon>
        <taxon>Amphibia</taxon>
        <taxon>Batrachia</taxon>
        <taxon>Caudata</taxon>
        <taxon>Salamandroidea</taxon>
        <taxon>Salamandridae</taxon>
        <taxon>Pleurodelinae</taxon>
        <taxon>Pleurodeles</taxon>
    </lineage>
</organism>
<evidence type="ECO:0000313" key="2">
    <source>
        <dbReference type="EMBL" id="KAJ1110043.1"/>
    </source>
</evidence>
<dbReference type="EMBL" id="JANPWB010000013">
    <property type="protein sequence ID" value="KAJ1110043.1"/>
    <property type="molecule type" value="Genomic_DNA"/>
</dbReference>